<protein>
    <submittedName>
        <fullName evidence="2">Glyoxalase/bleomycin resistance protein/dioxygenase</fullName>
    </submittedName>
</protein>
<dbReference type="PANTHER" id="PTHR34109">
    <property type="entry name" value="BNAUNNG04460D PROTEIN-RELATED"/>
    <property type="match status" value="1"/>
</dbReference>
<dbReference type="HOGENOM" id="CLU_046006_11_2_6"/>
<sequence length="160" mass="17515">MSDVHFSPTGSQLNAYLVVDDAKAAMTYYETVFGAVTTMVLSMPDGRVGHAEMAIGDSTLMLADEFPDMGFHAPAHYGGTPVSFCLYVANVDAVYQRAVTAGAKALRPVEDQFYGDRAGTLEDPFGHVWTLATHKEDLTEAEIQQRFDEFLQSKQQKTAP</sequence>
<name>E1STN9_FERBD</name>
<keyword evidence="2" id="KW-0223">Dioxygenase</keyword>
<keyword evidence="2" id="KW-0560">Oxidoreductase</keyword>
<feature type="domain" description="VOC" evidence="1">
    <location>
        <begin position="10"/>
        <end position="134"/>
    </location>
</feature>
<dbReference type="Proteomes" id="UP000006683">
    <property type="component" value="Chromosome"/>
</dbReference>
<evidence type="ECO:0000313" key="2">
    <source>
        <dbReference type="EMBL" id="ADN76152.1"/>
    </source>
</evidence>
<dbReference type="GO" id="GO:0051213">
    <property type="term" value="F:dioxygenase activity"/>
    <property type="evidence" value="ECO:0007669"/>
    <property type="project" value="UniProtKB-KW"/>
</dbReference>
<dbReference type="RefSeq" id="WP_013345458.1">
    <property type="nucleotide sequence ID" value="NC_014541.1"/>
</dbReference>
<dbReference type="eggNOG" id="COG2764">
    <property type="taxonomic scope" value="Bacteria"/>
</dbReference>
<dbReference type="GeneID" id="67182160"/>
<dbReference type="InterPro" id="IPR037523">
    <property type="entry name" value="VOC_core"/>
</dbReference>
<evidence type="ECO:0000313" key="3">
    <source>
        <dbReference type="Proteomes" id="UP000006683"/>
    </source>
</evidence>
<organism evidence="2 3">
    <name type="scientific">Ferrimonas balearica (strain DSM 9799 / CCM 4581 / KCTC 23876 / PAT)</name>
    <dbReference type="NCBI Taxonomy" id="550540"/>
    <lineage>
        <taxon>Bacteria</taxon>
        <taxon>Pseudomonadati</taxon>
        <taxon>Pseudomonadota</taxon>
        <taxon>Gammaproteobacteria</taxon>
        <taxon>Alteromonadales</taxon>
        <taxon>Ferrimonadaceae</taxon>
        <taxon>Ferrimonas</taxon>
    </lineage>
</organism>
<dbReference type="PROSITE" id="PS51819">
    <property type="entry name" value="VOC"/>
    <property type="match status" value="1"/>
</dbReference>
<accession>E1STN9</accession>
<dbReference type="CDD" id="cd07246">
    <property type="entry name" value="VOC_like"/>
    <property type="match status" value="1"/>
</dbReference>
<dbReference type="KEGG" id="fbl:Fbal_1949"/>
<dbReference type="Gene3D" id="3.30.720.120">
    <property type="match status" value="1"/>
</dbReference>
<dbReference type="InterPro" id="IPR029068">
    <property type="entry name" value="Glyas_Bleomycin-R_OHBP_Dase"/>
</dbReference>
<dbReference type="STRING" id="550540.Fbal_1949"/>
<keyword evidence="3" id="KW-1185">Reference proteome</keyword>
<dbReference type="SUPFAM" id="SSF54593">
    <property type="entry name" value="Glyoxalase/Bleomycin resistance protein/Dihydroxybiphenyl dioxygenase"/>
    <property type="match status" value="1"/>
</dbReference>
<dbReference type="EMBL" id="CP002209">
    <property type="protein sequence ID" value="ADN76152.1"/>
    <property type="molecule type" value="Genomic_DNA"/>
</dbReference>
<gene>
    <name evidence="2" type="ordered locus">Fbal_1949</name>
</gene>
<dbReference type="InterPro" id="IPR004360">
    <property type="entry name" value="Glyas_Fos-R_dOase_dom"/>
</dbReference>
<dbReference type="OrthoDB" id="9795306at2"/>
<reference evidence="2 3" key="1">
    <citation type="journal article" date="2010" name="Stand. Genomic Sci.">
        <title>Complete genome sequence of Ferrimonas balearica type strain (PAT).</title>
        <authorList>
            <person name="Nolan M."/>
            <person name="Sikorski J."/>
            <person name="Davenport K."/>
            <person name="Lucas S."/>
            <person name="Glavina Del Rio T."/>
            <person name="Tice H."/>
            <person name="Cheng J."/>
            <person name="Goodwin L."/>
            <person name="Pitluck S."/>
            <person name="Liolios K."/>
            <person name="Ivanova N."/>
            <person name="Mavromatis K."/>
            <person name="Ovchinnikova G."/>
            <person name="Pati A."/>
            <person name="Chen A."/>
            <person name="Palaniappan K."/>
            <person name="Land M."/>
            <person name="Hauser L."/>
            <person name="Chang Y."/>
            <person name="Jeffries C."/>
            <person name="Tapia R."/>
            <person name="Brettin T."/>
            <person name="Detter J."/>
            <person name="Han C."/>
            <person name="Yasawong M."/>
            <person name="Rohde M."/>
            <person name="Tindall B."/>
            <person name="Goker M."/>
            <person name="Woyke T."/>
            <person name="Bristow J."/>
            <person name="Eisen J."/>
            <person name="Markowitz V."/>
            <person name="Hugenholtz P."/>
            <person name="Kyrpides N."/>
            <person name="Klenk H."/>
            <person name="Lapidus A."/>
        </authorList>
    </citation>
    <scope>NUCLEOTIDE SEQUENCE [LARGE SCALE GENOMIC DNA]</scope>
    <source>
        <strain evidence="3">DSM 9799 / CCM 4581 / KCTC 23876 / PAT</strain>
    </source>
</reference>
<dbReference type="Pfam" id="PF00903">
    <property type="entry name" value="Glyoxalase"/>
    <property type="match status" value="1"/>
</dbReference>
<evidence type="ECO:0000259" key="1">
    <source>
        <dbReference type="PROSITE" id="PS51819"/>
    </source>
</evidence>
<dbReference type="Gene3D" id="3.30.720.110">
    <property type="match status" value="1"/>
</dbReference>
<proteinExistence type="predicted"/>
<dbReference type="AlphaFoldDB" id="E1STN9"/>
<dbReference type="PANTHER" id="PTHR34109:SF1">
    <property type="entry name" value="VOC DOMAIN-CONTAINING PROTEIN"/>
    <property type="match status" value="1"/>
</dbReference>